<dbReference type="PANTHER" id="PTHR43611">
    <property type="entry name" value="ALPHA-D-GLUCOSE 1-PHOSPHATE PHOSPHATASE"/>
    <property type="match status" value="1"/>
</dbReference>
<sequence>MIQNIIFDFGDVFINLNKTETVARLSKKFGAFELSEEMIAKNDAYEMGLLTTEEFVAYYQSIFPTATESELIDAWNAIMLDIPEHRLEFIEALAAEKKYKLFLLSNTNDLHIEYTIKTFGEEKWNRFKACFDVFYLSYEINFRKPNADIFEFVLNENNLNPAETLFIDDTLEHIETAKSLGIQTWNLIPGTNDITELFDQPFDFKK</sequence>
<organism evidence="1 2">
    <name type="scientific">Pustulibacterium marinum</name>
    <dbReference type="NCBI Taxonomy" id="1224947"/>
    <lineage>
        <taxon>Bacteria</taxon>
        <taxon>Pseudomonadati</taxon>
        <taxon>Bacteroidota</taxon>
        <taxon>Flavobacteriia</taxon>
        <taxon>Flavobacteriales</taxon>
        <taxon>Flavobacteriaceae</taxon>
        <taxon>Pustulibacterium</taxon>
    </lineage>
</organism>
<dbReference type="InterPro" id="IPR036412">
    <property type="entry name" value="HAD-like_sf"/>
</dbReference>
<dbReference type="OrthoDB" id="9797415at2"/>
<dbReference type="NCBIfam" id="TIGR01509">
    <property type="entry name" value="HAD-SF-IA-v3"/>
    <property type="match status" value="1"/>
</dbReference>
<dbReference type="PANTHER" id="PTHR43611:SF3">
    <property type="entry name" value="FLAVIN MONONUCLEOTIDE HYDROLASE 1, CHLOROPLATIC"/>
    <property type="match status" value="1"/>
</dbReference>
<keyword evidence="1" id="KW-0378">Hydrolase</keyword>
<dbReference type="EMBL" id="FPBK01000017">
    <property type="protein sequence ID" value="SFU73287.1"/>
    <property type="molecule type" value="Genomic_DNA"/>
</dbReference>
<dbReference type="GO" id="GO:0016787">
    <property type="term" value="F:hydrolase activity"/>
    <property type="evidence" value="ECO:0007669"/>
    <property type="project" value="UniProtKB-KW"/>
</dbReference>
<dbReference type="SFLD" id="SFLDS00003">
    <property type="entry name" value="Haloacid_Dehalogenase"/>
    <property type="match status" value="1"/>
</dbReference>
<dbReference type="NCBIfam" id="TIGR01549">
    <property type="entry name" value="HAD-SF-IA-v1"/>
    <property type="match status" value="1"/>
</dbReference>
<dbReference type="InterPro" id="IPR023214">
    <property type="entry name" value="HAD_sf"/>
</dbReference>
<dbReference type="Gene3D" id="1.10.150.240">
    <property type="entry name" value="Putative phosphatase, domain 2"/>
    <property type="match status" value="1"/>
</dbReference>
<evidence type="ECO:0000313" key="2">
    <source>
        <dbReference type="Proteomes" id="UP000199138"/>
    </source>
</evidence>
<dbReference type="SFLD" id="SFLDG01129">
    <property type="entry name" value="C1.5:_HAD__Beta-PGM__Phosphata"/>
    <property type="match status" value="1"/>
</dbReference>
<protein>
    <submittedName>
        <fullName evidence="1">Putative hydrolase of the HAD superfamily</fullName>
    </submittedName>
</protein>
<dbReference type="InterPro" id="IPR006439">
    <property type="entry name" value="HAD-SF_hydro_IA"/>
</dbReference>
<dbReference type="Gene3D" id="3.40.50.1000">
    <property type="entry name" value="HAD superfamily/HAD-like"/>
    <property type="match status" value="1"/>
</dbReference>
<dbReference type="InterPro" id="IPR041492">
    <property type="entry name" value="HAD_2"/>
</dbReference>
<gene>
    <name evidence="1" type="ORF">SAMN05216480_11723</name>
</gene>
<dbReference type="CDD" id="cd02603">
    <property type="entry name" value="HAD_sEH-N_like"/>
    <property type="match status" value="1"/>
</dbReference>
<reference evidence="1 2" key="1">
    <citation type="submission" date="2016-10" db="EMBL/GenBank/DDBJ databases">
        <authorList>
            <person name="de Groot N.N."/>
        </authorList>
    </citation>
    <scope>NUCLEOTIDE SEQUENCE [LARGE SCALE GENOMIC DNA]</scope>
    <source>
        <strain evidence="1 2">CGMCC 1.12333</strain>
    </source>
</reference>
<dbReference type="RefSeq" id="WP_093026281.1">
    <property type="nucleotide sequence ID" value="NZ_FPBK01000017.1"/>
</dbReference>
<name>A0A1I7IK15_9FLAO</name>
<keyword evidence="2" id="KW-1185">Reference proteome</keyword>
<dbReference type="InterPro" id="IPR023198">
    <property type="entry name" value="PGP-like_dom2"/>
</dbReference>
<accession>A0A1I7IK15</accession>
<dbReference type="STRING" id="1224947.SAMN05216480_11723"/>
<dbReference type="Proteomes" id="UP000199138">
    <property type="component" value="Unassembled WGS sequence"/>
</dbReference>
<evidence type="ECO:0000313" key="1">
    <source>
        <dbReference type="EMBL" id="SFU73287.1"/>
    </source>
</evidence>
<dbReference type="SUPFAM" id="SSF56784">
    <property type="entry name" value="HAD-like"/>
    <property type="match status" value="1"/>
</dbReference>
<dbReference type="Pfam" id="PF13419">
    <property type="entry name" value="HAD_2"/>
    <property type="match status" value="1"/>
</dbReference>
<proteinExistence type="predicted"/>
<dbReference type="AlphaFoldDB" id="A0A1I7IK15"/>